<dbReference type="InterPro" id="IPR009056">
    <property type="entry name" value="Cyt_c-like_dom"/>
</dbReference>
<reference evidence="7 8" key="1">
    <citation type="journal article" date="2013" name="BMC Microbiol.">
        <title>Identification of the type II cytochrome c maturation pathway in anammox bacteria by comparative genomics.</title>
        <authorList>
            <person name="Ferousi C."/>
            <person name="Speth D.R."/>
            <person name="Reimann J."/>
            <person name="Op den Camp H.J."/>
            <person name="Allen J.W."/>
            <person name="Keltjens J.T."/>
            <person name="Jetten M.S."/>
        </authorList>
    </citation>
    <scope>NUCLEOTIDE SEQUENCE [LARGE SCALE GENOMIC DNA]</scope>
    <source>
        <strain evidence="7">RU1</strain>
    </source>
</reference>
<keyword evidence="3 4" id="KW-0408">Iron</keyword>
<feature type="domain" description="Cytochrome c" evidence="6">
    <location>
        <begin position="148"/>
        <end position="245"/>
    </location>
</feature>
<keyword evidence="5" id="KW-1133">Transmembrane helix</keyword>
<sequence length="256" mass="29214">MAKKRSAFLLIWVITAVGCLYLFLKYAAPKIFQILMAKDHLMPTPSTLMMWYMIMGVLAGLVYATTSNQKFVDFLSFLLPDRGPMIKSFLQKILFVGFPVLVGWFVYTWAIPGAASPVELRIQHPTLPQEFEKLENPFRQTDGETQRKCVEEGKILFQTYCRPCHGSKADGNGPFANSFRLRPINFQDPGTIATVVDNYLFWRIKEGGPGLPSESTPWDSAMPSWKDDLKDDEIWKIIMGEYDTAGVMPRQREKLE</sequence>
<evidence type="ECO:0000313" key="7">
    <source>
        <dbReference type="EMBL" id="KKO18757.1"/>
    </source>
</evidence>
<proteinExistence type="predicted"/>
<name>A0A0M2USE2_9BACT</name>
<keyword evidence="5" id="KW-0472">Membrane</keyword>
<dbReference type="PROSITE" id="PS51257">
    <property type="entry name" value="PROKAR_LIPOPROTEIN"/>
    <property type="match status" value="1"/>
</dbReference>
<dbReference type="InterPro" id="IPR036909">
    <property type="entry name" value="Cyt_c-like_dom_sf"/>
</dbReference>
<evidence type="ECO:0000256" key="5">
    <source>
        <dbReference type="SAM" id="Phobius"/>
    </source>
</evidence>
<feature type="transmembrane region" description="Helical" evidence="5">
    <location>
        <begin position="7"/>
        <end position="28"/>
    </location>
</feature>
<comment type="caution">
    <text evidence="7">The sequence shown here is derived from an EMBL/GenBank/DDBJ whole genome shotgun (WGS) entry which is preliminary data.</text>
</comment>
<feature type="transmembrane region" description="Helical" evidence="5">
    <location>
        <begin position="89"/>
        <end position="110"/>
    </location>
</feature>
<dbReference type="GO" id="GO:0020037">
    <property type="term" value="F:heme binding"/>
    <property type="evidence" value="ECO:0007669"/>
    <property type="project" value="InterPro"/>
</dbReference>
<evidence type="ECO:0000259" key="6">
    <source>
        <dbReference type="PROSITE" id="PS51007"/>
    </source>
</evidence>
<feature type="transmembrane region" description="Helical" evidence="5">
    <location>
        <begin position="48"/>
        <end position="68"/>
    </location>
</feature>
<dbReference type="EMBL" id="LAQJ01000237">
    <property type="protein sequence ID" value="KKO18757.1"/>
    <property type="molecule type" value="Genomic_DNA"/>
</dbReference>
<evidence type="ECO:0000256" key="4">
    <source>
        <dbReference type="PROSITE-ProRule" id="PRU00433"/>
    </source>
</evidence>
<protein>
    <recommendedName>
        <fullName evidence="6">Cytochrome c domain-containing protein</fullName>
    </recommendedName>
</protein>
<keyword evidence="2 4" id="KW-0479">Metal-binding</keyword>
<evidence type="ECO:0000256" key="3">
    <source>
        <dbReference type="ARBA" id="ARBA00023004"/>
    </source>
</evidence>
<evidence type="ECO:0000256" key="1">
    <source>
        <dbReference type="ARBA" id="ARBA00022617"/>
    </source>
</evidence>
<gene>
    <name evidence="7" type="ORF">BROFUL_02537</name>
</gene>
<dbReference type="SUPFAM" id="SSF46626">
    <property type="entry name" value="Cytochrome c"/>
    <property type="match status" value="1"/>
</dbReference>
<dbReference type="GO" id="GO:0009055">
    <property type="term" value="F:electron transfer activity"/>
    <property type="evidence" value="ECO:0007669"/>
    <property type="project" value="InterPro"/>
</dbReference>
<dbReference type="AlphaFoldDB" id="A0A0M2USE2"/>
<accession>A0A0M2USE2</accession>
<organism evidence="7 8">
    <name type="scientific">Candidatus Brocadia fulgida</name>
    <dbReference type="NCBI Taxonomy" id="380242"/>
    <lineage>
        <taxon>Bacteria</taxon>
        <taxon>Pseudomonadati</taxon>
        <taxon>Planctomycetota</taxon>
        <taxon>Candidatus Brocadiia</taxon>
        <taxon>Candidatus Brocadiales</taxon>
        <taxon>Candidatus Brocadiaceae</taxon>
        <taxon>Candidatus Brocadia</taxon>
    </lineage>
</organism>
<dbReference type="Gene3D" id="1.10.760.10">
    <property type="entry name" value="Cytochrome c-like domain"/>
    <property type="match status" value="1"/>
</dbReference>
<keyword evidence="1 4" id="KW-0349">Heme</keyword>
<dbReference type="GO" id="GO:0046872">
    <property type="term" value="F:metal ion binding"/>
    <property type="evidence" value="ECO:0007669"/>
    <property type="project" value="UniProtKB-KW"/>
</dbReference>
<dbReference type="PROSITE" id="PS51007">
    <property type="entry name" value="CYTC"/>
    <property type="match status" value="1"/>
</dbReference>
<evidence type="ECO:0000313" key="8">
    <source>
        <dbReference type="Proteomes" id="UP000034954"/>
    </source>
</evidence>
<keyword evidence="5" id="KW-0812">Transmembrane</keyword>
<dbReference type="Proteomes" id="UP000034954">
    <property type="component" value="Unassembled WGS sequence"/>
</dbReference>
<evidence type="ECO:0000256" key="2">
    <source>
        <dbReference type="ARBA" id="ARBA00022723"/>
    </source>
</evidence>
<dbReference type="Pfam" id="PF13442">
    <property type="entry name" value="Cytochrome_CBB3"/>
    <property type="match status" value="1"/>
</dbReference>
<keyword evidence="8" id="KW-1185">Reference proteome</keyword>